<evidence type="ECO:0000256" key="1">
    <source>
        <dbReference type="SAM" id="MobiDB-lite"/>
    </source>
</evidence>
<gene>
    <name evidence="2" type="ORF">MKJ03_17420</name>
</gene>
<protein>
    <submittedName>
        <fullName evidence="2">Uncharacterized protein</fullName>
    </submittedName>
</protein>
<evidence type="ECO:0000313" key="3">
    <source>
        <dbReference type="Proteomes" id="UP001522662"/>
    </source>
</evidence>
<evidence type="ECO:0000313" key="2">
    <source>
        <dbReference type="EMBL" id="MCJ8240114.1"/>
    </source>
</evidence>
<dbReference type="RefSeq" id="WP_245137475.1">
    <property type="nucleotide sequence ID" value="NZ_JALAYX010000004.1"/>
</dbReference>
<name>A0ABT0D3Y1_9HYPH</name>
<proteinExistence type="predicted"/>
<comment type="caution">
    <text evidence="2">The sequence shown here is derived from an EMBL/GenBank/DDBJ whole genome shotgun (WGS) entry which is preliminary data.</text>
</comment>
<sequence length="64" mass="7328">MEREQSAVWQPNSEPKTGANRKEKCFQWLVAFLEFYRRSLLTGWRSESIHPLTDEGGGAASDEV</sequence>
<reference evidence="2 3" key="1">
    <citation type="submission" date="2022-03" db="EMBL/GenBank/DDBJ databases">
        <title>Rhizobium SSM4.3 sp. nov., isolated from Sediment (Gouqi Island).</title>
        <authorList>
            <person name="Chen G."/>
        </authorList>
    </citation>
    <scope>NUCLEOTIDE SEQUENCE [LARGE SCALE GENOMIC DNA]</scope>
    <source>
        <strain evidence="2 3">SSM4.3</strain>
    </source>
</reference>
<accession>A0ABT0D3Y1</accession>
<feature type="non-terminal residue" evidence="2">
    <location>
        <position position="64"/>
    </location>
</feature>
<feature type="region of interest" description="Disordered" evidence="1">
    <location>
        <begin position="1"/>
        <end position="20"/>
    </location>
</feature>
<dbReference type="Proteomes" id="UP001522662">
    <property type="component" value="Unassembled WGS sequence"/>
</dbReference>
<dbReference type="EMBL" id="JALAYX010000004">
    <property type="protein sequence ID" value="MCJ8240114.1"/>
    <property type="molecule type" value="Genomic_DNA"/>
</dbReference>
<organism evidence="2 3">
    <name type="scientific">Peteryoungia algae</name>
    <dbReference type="NCBI Taxonomy" id="2919917"/>
    <lineage>
        <taxon>Bacteria</taxon>
        <taxon>Pseudomonadati</taxon>
        <taxon>Pseudomonadota</taxon>
        <taxon>Alphaproteobacteria</taxon>
        <taxon>Hyphomicrobiales</taxon>
        <taxon>Rhizobiaceae</taxon>
        <taxon>Peteryoungia</taxon>
    </lineage>
</organism>
<keyword evidence="3" id="KW-1185">Reference proteome</keyword>